<organism evidence="1 2">
    <name type="scientific">Nonomuraea longicatena</name>
    <dbReference type="NCBI Taxonomy" id="83682"/>
    <lineage>
        <taxon>Bacteria</taxon>
        <taxon>Bacillati</taxon>
        <taxon>Actinomycetota</taxon>
        <taxon>Actinomycetes</taxon>
        <taxon>Streptosporangiales</taxon>
        <taxon>Streptosporangiaceae</taxon>
        <taxon>Nonomuraea</taxon>
    </lineage>
</organism>
<proteinExistence type="predicted"/>
<sequence length="60" mass="5971">MRVLRVVRGMTASVRLGPAVPAAPVPVMGVVAQAVATARVVPAMPLLLAALDLIGGDPTG</sequence>
<evidence type="ECO:0000313" key="2">
    <source>
        <dbReference type="Proteomes" id="UP001501578"/>
    </source>
</evidence>
<name>A0ABP3ZVL6_9ACTN</name>
<dbReference type="Proteomes" id="UP001501578">
    <property type="component" value="Unassembled WGS sequence"/>
</dbReference>
<gene>
    <name evidence="1" type="ORF">GCM10009560_30690</name>
</gene>
<comment type="caution">
    <text evidence="1">The sequence shown here is derived from an EMBL/GenBank/DDBJ whole genome shotgun (WGS) entry which is preliminary data.</text>
</comment>
<accession>A0ABP3ZVL6</accession>
<reference evidence="2" key="1">
    <citation type="journal article" date="2019" name="Int. J. Syst. Evol. Microbiol.">
        <title>The Global Catalogue of Microorganisms (GCM) 10K type strain sequencing project: providing services to taxonomists for standard genome sequencing and annotation.</title>
        <authorList>
            <consortium name="The Broad Institute Genomics Platform"/>
            <consortium name="The Broad Institute Genome Sequencing Center for Infectious Disease"/>
            <person name="Wu L."/>
            <person name="Ma J."/>
        </authorList>
    </citation>
    <scope>NUCLEOTIDE SEQUENCE [LARGE SCALE GENOMIC DNA]</scope>
    <source>
        <strain evidence="2">JCM 11136</strain>
    </source>
</reference>
<dbReference type="EMBL" id="BAAAHQ010000014">
    <property type="protein sequence ID" value="GAA0927908.1"/>
    <property type="molecule type" value="Genomic_DNA"/>
</dbReference>
<evidence type="ECO:0000313" key="1">
    <source>
        <dbReference type="EMBL" id="GAA0927908.1"/>
    </source>
</evidence>
<protein>
    <submittedName>
        <fullName evidence="1">Uncharacterized protein</fullName>
    </submittedName>
</protein>
<keyword evidence="2" id="KW-1185">Reference proteome</keyword>